<dbReference type="RefSeq" id="WP_034243719.1">
    <property type="nucleotide sequence ID" value="NZ_BJYK01000001.1"/>
</dbReference>
<proteinExistence type="predicted"/>
<keyword evidence="2" id="KW-1185">Reference proteome</keyword>
<gene>
    <name evidence="1" type="ORF">AFE02nite_00870</name>
</gene>
<dbReference type="Proteomes" id="UP000321484">
    <property type="component" value="Unassembled WGS sequence"/>
</dbReference>
<dbReference type="AlphaFoldDB" id="A0A511YT35"/>
<evidence type="ECO:0000313" key="1">
    <source>
        <dbReference type="EMBL" id="GEN78353.1"/>
    </source>
</evidence>
<dbReference type="EMBL" id="BJYK01000001">
    <property type="protein sequence ID" value="GEN78353.1"/>
    <property type="molecule type" value="Genomic_DNA"/>
</dbReference>
<evidence type="ECO:0000313" key="2">
    <source>
        <dbReference type="Proteomes" id="UP000321484"/>
    </source>
</evidence>
<accession>A0A511YT35</accession>
<organism evidence="1 2">
    <name type="scientific">Actinotalea fermentans</name>
    <dbReference type="NCBI Taxonomy" id="43671"/>
    <lineage>
        <taxon>Bacteria</taxon>
        <taxon>Bacillati</taxon>
        <taxon>Actinomycetota</taxon>
        <taxon>Actinomycetes</taxon>
        <taxon>Micrococcales</taxon>
        <taxon>Cellulomonadaceae</taxon>
        <taxon>Actinotalea</taxon>
    </lineage>
</organism>
<protein>
    <submittedName>
        <fullName evidence="1">Uncharacterized protein</fullName>
    </submittedName>
</protein>
<dbReference type="OrthoDB" id="5069107at2"/>
<name>A0A511YT35_9CELL</name>
<reference evidence="1 2" key="1">
    <citation type="submission" date="2019-07" db="EMBL/GenBank/DDBJ databases">
        <title>Whole genome shotgun sequence of Actinotalea fermentans NBRC 105374.</title>
        <authorList>
            <person name="Hosoyama A."/>
            <person name="Uohara A."/>
            <person name="Ohji S."/>
            <person name="Ichikawa N."/>
        </authorList>
    </citation>
    <scope>NUCLEOTIDE SEQUENCE [LARGE SCALE GENOMIC DNA]</scope>
    <source>
        <strain evidence="1 2">NBRC 105374</strain>
    </source>
</reference>
<comment type="caution">
    <text evidence="1">The sequence shown here is derived from an EMBL/GenBank/DDBJ whole genome shotgun (WGS) entry which is preliminary data.</text>
</comment>
<sequence length="182" mass="21059">MTEDVLYTTQWNDFTRRPVMRHRWLTEAEAQEAYHGEDGIEVVDAVSRDADGNPIPRWVIGGGASGRIRVRFFTPGGSNWRTTDYDVIDGRLWRWICWTYVYPDQDTRYDLTQATRVIREEFRPDRTGSVQFDERDGLLHKATITDAPVDGFWLDRPAFGDWTNLANPDYGVPTDADWPTPS</sequence>